<dbReference type="GO" id="GO:0004864">
    <property type="term" value="F:protein phosphatase inhibitor activity"/>
    <property type="evidence" value="ECO:0007669"/>
    <property type="project" value="InterPro"/>
</dbReference>
<dbReference type="AlphaFoldDB" id="A0AA88U8P6"/>
<dbReference type="GO" id="GO:0009738">
    <property type="term" value="P:abscisic acid-activated signaling pathway"/>
    <property type="evidence" value="ECO:0007669"/>
    <property type="project" value="InterPro"/>
</dbReference>
<dbReference type="PRINTS" id="PR00634">
    <property type="entry name" value="BETALLERGEN"/>
</dbReference>
<dbReference type="EMBL" id="JAVXUO010002244">
    <property type="protein sequence ID" value="KAK2975060.1"/>
    <property type="molecule type" value="Genomic_DNA"/>
</dbReference>
<comment type="caution">
    <text evidence="1">The sequence shown here is derived from an EMBL/GenBank/DDBJ whole genome shotgun (WGS) entry which is preliminary data.</text>
</comment>
<gene>
    <name evidence="1" type="ORF">RJ640_022063</name>
</gene>
<dbReference type="InterPro" id="IPR024949">
    <property type="entry name" value="Bet_v_I_allergen"/>
</dbReference>
<keyword evidence="2" id="KW-1185">Reference proteome</keyword>
<dbReference type="GO" id="GO:0038023">
    <property type="term" value="F:signaling receptor activity"/>
    <property type="evidence" value="ECO:0007669"/>
    <property type="project" value="InterPro"/>
</dbReference>
<dbReference type="Proteomes" id="UP001187471">
    <property type="component" value="Unassembled WGS sequence"/>
</dbReference>
<protein>
    <submittedName>
        <fullName evidence="1">Uncharacterized protein</fullName>
    </submittedName>
</protein>
<accession>A0AA88U8P6</accession>
<evidence type="ECO:0000313" key="2">
    <source>
        <dbReference type="Proteomes" id="UP001187471"/>
    </source>
</evidence>
<dbReference type="Gene3D" id="3.30.530.20">
    <property type="match status" value="1"/>
</dbReference>
<proteinExistence type="predicted"/>
<evidence type="ECO:0000313" key="1">
    <source>
        <dbReference type="EMBL" id="KAK2975060.1"/>
    </source>
</evidence>
<name>A0AA88U8P6_9ASTE</name>
<dbReference type="GO" id="GO:0010427">
    <property type="term" value="F:abscisic acid binding"/>
    <property type="evidence" value="ECO:0007669"/>
    <property type="project" value="InterPro"/>
</dbReference>
<reference evidence="1" key="1">
    <citation type="submission" date="2022-12" db="EMBL/GenBank/DDBJ databases">
        <title>Draft genome assemblies for two species of Escallonia (Escalloniales).</title>
        <authorList>
            <person name="Chanderbali A."/>
            <person name="Dervinis C."/>
            <person name="Anghel I."/>
            <person name="Soltis D."/>
            <person name="Soltis P."/>
            <person name="Zapata F."/>
        </authorList>
    </citation>
    <scope>NUCLEOTIDE SEQUENCE</scope>
    <source>
        <strain evidence="1">UCBG92.1500</strain>
        <tissue evidence="1">Leaf</tissue>
    </source>
</reference>
<sequence>MYRYPMFVRTSDGSEGILDSISDGSEELQEGSKFFSSFASIIMVAITCGMEVTSSIPAAKMFKAFVLDCDNLIPKILPAAIKGSEIVEGEGLEASS</sequence>
<dbReference type="InterPro" id="IPR023393">
    <property type="entry name" value="START-like_dom_sf"/>
</dbReference>
<dbReference type="SUPFAM" id="SSF55961">
    <property type="entry name" value="Bet v1-like"/>
    <property type="match status" value="1"/>
</dbReference>
<organism evidence="1 2">
    <name type="scientific">Escallonia rubra</name>
    <dbReference type="NCBI Taxonomy" id="112253"/>
    <lineage>
        <taxon>Eukaryota</taxon>
        <taxon>Viridiplantae</taxon>
        <taxon>Streptophyta</taxon>
        <taxon>Embryophyta</taxon>
        <taxon>Tracheophyta</taxon>
        <taxon>Spermatophyta</taxon>
        <taxon>Magnoliopsida</taxon>
        <taxon>eudicotyledons</taxon>
        <taxon>Gunneridae</taxon>
        <taxon>Pentapetalae</taxon>
        <taxon>asterids</taxon>
        <taxon>campanulids</taxon>
        <taxon>Escalloniales</taxon>
        <taxon>Escalloniaceae</taxon>
        <taxon>Escallonia</taxon>
    </lineage>
</organism>